<dbReference type="PROSITE" id="PS51698">
    <property type="entry name" value="U_BOX"/>
    <property type="match status" value="1"/>
</dbReference>
<accession>A0AAV5IXP1</accession>
<evidence type="ECO:0000256" key="5">
    <source>
        <dbReference type="ARBA" id="ARBA00022786"/>
    </source>
</evidence>
<evidence type="ECO:0000256" key="3">
    <source>
        <dbReference type="ARBA" id="ARBA00012483"/>
    </source>
</evidence>
<dbReference type="GO" id="GO:0016567">
    <property type="term" value="P:protein ubiquitination"/>
    <property type="evidence" value="ECO:0007669"/>
    <property type="project" value="InterPro"/>
</dbReference>
<dbReference type="GO" id="GO:0061630">
    <property type="term" value="F:ubiquitin protein ligase activity"/>
    <property type="evidence" value="ECO:0007669"/>
    <property type="project" value="UniProtKB-EC"/>
</dbReference>
<dbReference type="SUPFAM" id="SSF50978">
    <property type="entry name" value="WD40 repeat-like"/>
    <property type="match status" value="1"/>
</dbReference>
<dbReference type="Pfam" id="PF23654">
    <property type="entry name" value="ARM_LIN_2nd"/>
    <property type="match status" value="1"/>
</dbReference>
<sequence>MAGGGKHTPPKDFVCPITGHLFDDPVTLETGQTYERRAIQEWLDRGNSICPITRHQVQNSHLPKTNHVLKRLIASWQEQNPGSAIPCQSGDQHVEPELEAMIKPEIVPVTSPNSVINQAVMDRTTTELCHAITKLCMSEVLKDSEMAVLQIERFWQEMGMDLDLDAQTMLSKPSVIHGFVEILLNSIDPQVLKSTVFLLSDLGSRDRAVIQTLTQVDSNLECIVALFKKGLFEAVVLIYLLRPSIPRMKEMEMVESLLTVINKKDEEMIKICLKPKTASVILLQQILHCNEESVVSSIVGSIASSKEIQTIIGSLESELTEERIAAIGILVKCMQEEGKCRNTIADKVELAPVLDSFINVSDGDRFVMVQFFSELVKLKRRKLNEQILQMIKDGGSFSTMHSLLVYLQTAPPDQCPAVAGLLLQLDLMAEPRKMSIYREEAVDAIISCLRNSESPAVQIAAAETIVALQGRFTASGKPLTRPFLLKHAGLERSYRLLMRKEQLSNISGELKDVSEEERAADAWERKMAFVLASHEFGLLFEAFSEGIKSRHAELSSACFVAATWLIYMLGVLPDTGIRGAARVCLLSRFISIFKSAKDIEDKSLSLLALKSFMQDPEGLQDLSSYMKDIWKGLRELKRCSPLAIEILKVLCEGQGSSADLWNHKELLQVDSSENGEVLSIACFKDKIFSGHSDGTIKVWNGRGNILHLIQEIREHTKAVTSLSILQSGERLYSGSLDKTARVWSIGNEVIHCIQVHDMKDQVHNLVVANSISCFIPQGAGVKVYHQFHSNFPFCS</sequence>
<evidence type="ECO:0000259" key="7">
    <source>
        <dbReference type="PROSITE" id="PS51698"/>
    </source>
</evidence>
<dbReference type="InterPro" id="IPR055566">
    <property type="entry name" value="ARM_LIN"/>
</dbReference>
<dbReference type="Proteomes" id="UP001054252">
    <property type="component" value="Unassembled WGS sequence"/>
</dbReference>
<protein>
    <recommendedName>
        <fullName evidence="3">RING-type E3 ubiquitin transferase</fullName>
        <ecNumber evidence="3">2.3.2.27</ecNumber>
    </recommendedName>
</protein>
<feature type="domain" description="U-box" evidence="7">
    <location>
        <begin position="8"/>
        <end position="83"/>
    </location>
</feature>
<dbReference type="SMART" id="SM00504">
    <property type="entry name" value="Ubox"/>
    <property type="match status" value="1"/>
</dbReference>
<dbReference type="InterPro" id="IPR036322">
    <property type="entry name" value="WD40_repeat_dom_sf"/>
</dbReference>
<evidence type="ECO:0000313" key="9">
    <source>
        <dbReference type="Proteomes" id="UP001054252"/>
    </source>
</evidence>
<dbReference type="InterPro" id="IPR056514">
    <property type="entry name" value="ARM_LIN_2nd"/>
</dbReference>
<dbReference type="EC" id="2.3.2.27" evidence="3"/>
<dbReference type="InterPro" id="IPR003613">
    <property type="entry name" value="Ubox_domain"/>
</dbReference>
<dbReference type="Pfam" id="PF23628">
    <property type="entry name" value="ARM_LIN_C"/>
    <property type="match status" value="1"/>
</dbReference>
<keyword evidence="9" id="KW-1185">Reference proteome</keyword>
<dbReference type="InterPro" id="IPR011989">
    <property type="entry name" value="ARM-like"/>
</dbReference>
<evidence type="ECO:0000256" key="4">
    <source>
        <dbReference type="ARBA" id="ARBA00022679"/>
    </source>
</evidence>
<dbReference type="Gene3D" id="2.130.10.10">
    <property type="entry name" value="YVTN repeat-like/Quinoprotein amine dehydrogenase"/>
    <property type="match status" value="1"/>
</dbReference>
<evidence type="ECO:0000256" key="6">
    <source>
        <dbReference type="PROSITE-ProRule" id="PRU00221"/>
    </source>
</evidence>
<gene>
    <name evidence="8" type="ORF">SLEP1_g18508</name>
</gene>
<dbReference type="InterPro" id="IPR045210">
    <property type="entry name" value="RING-Ubox_PUB"/>
</dbReference>
<dbReference type="PANTHER" id="PTHR47446:SF2">
    <property type="entry name" value="RING-TYPE E3 UBIQUITIN TRANSFERASE"/>
    <property type="match status" value="1"/>
</dbReference>
<dbReference type="PROSITE" id="PS50082">
    <property type="entry name" value="WD_REPEATS_2"/>
    <property type="match status" value="1"/>
</dbReference>
<dbReference type="InterPro" id="IPR052858">
    <property type="entry name" value="E3_ubiquitin-ligase_LIN"/>
</dbReference>
<organism evidence="8 9">
    <name type="scientific">Rubroshorea leprosula</name>
    <dbReference type="NCBI Taxonomy" id="152421"/>
    <lineage>
        <taxon>Eukaryota</taxon>
        <taxon>Viridiplantae</taxon>
        <taxon>Streptophyta</taxon>
        <taxon>Embryophyta</taxon>
        <taxon>Tracheophyta</taxon>
        <taxon>Spermatophyta</taxon>
        <taxon>Magnoliopsida</taxon>
        <taxon>eudicotyledons</taxon>
        <taxon>Gunneridae</taxon>
        <taxon>Pentapetalae</taxon>
        <taxon>rosids</taxon>
        <taxon>malvids</taxon>
        <taxon>Malvales</taxon>
        <taxon>Dipterocarpaceae</taxon>
        <taxon>Rubroshorea</taxon>
    </lineage>
</organism>
<dbReference type="PROSITE" id="PS50294">
    <property type="entry name" value="WD_REPEATS_REGION"/>
    <property type="match status" value="1"/>
</dbReference>
<reference evidence="8 9" key="1">
    <citation type="journal article" date="2021" name="Commun. Biol.">
        <title>The genome of Shorea leprosula (Dipterocarpaceae) highlights the ecological relevance of drought in aseasonal tropical rainforests.</title>
        <authorList>
            <person name="Ng K.K.S."/>
            <person name="Kobayashi M.J."/>
            <person name="Fawcett J.A."/>
            <person name="Hatakeyama M."/>
            <person name="Paape T."/>
            <person name="Ng C.H."/>
            <person name="Ang C.C."/>
            <person name="Tnah L.H."/>
            <person name="Lee C.T."/>
            <person name="Nishiyama T."/>
            <person name="Sese J."/>
            <person name="O'Brien M.J."/>
            <person name="Copetti D."/>
            <person name="Mohd Noor M.I."/>
            <person name="Ong R.C."/>
            <person name="Putra M."/>
            <person name="Sireger I.Z."/>
            <person name="Indrioko S."/>
            <person name="Kosugi Y."/>
            <person name="Izuno A."/>
            <person name="Isagi Y."/>
            <person name="Lee S.L."/>
            <person name="Shimizu K.K."/>
        </authorList>
    </citation>
    <scope>NUCLEOTIDE SEQUENCE [LARGE SCALE GENOMIC DNA]</scope>
    <source>
        <strain evidence="8">214</strain>
    </source>
</reference>
<keyword evidence="4" id="KW-0808">Transferase</keyword>
<evidence type="ECO:0000313" key="8">
    <source>
        <dbReference type="EMBL" id="GKV06637.1"/>
    </source>
</evidence>
<evidence type="ECO:0000256" key="1">
    <source>
        <dbReference type="ARBA" id="ARBA00000900"/>
    </source>
</evidence>
<dbReference type="CDD" id="cd16664">
    <property type="entry name" value="RING-Ubox_PUB"/>
    <property type="match status" value="1"/>
</dbReference>
<proteinExistence type="predicted"/>
<dbReference type="AlphaFoldDB" id="A0AAV5IXP1"/>
<dbReference type="InterPro" id="IPR001680">
    <property type="entry name" value="WD40_rpt"/>
</dbReference>
<keyword evidence="5" id="KW-0833">Ubl conjugation pathway</keyword>
<dbReference type="SMART" id="SM00320">
    <property type="entry name" value="WD40"/>
    <property type="match status" value="2"/>
</dbReference>
<dbReference type="PANTHER" id="PTHR47446">
    <property type="entry name" value="RING-TYPE E3 UBIQUITIN TRANSFERASE"/>
    <property type="match status" value="1"/>
</dbReference>
<evidence type="ECO:0000256" key="2">
    <source>
        <dbReference type="ARBA" id="ARBA00004906"/>
    </source>
</evidence>
<keyword evidence="6" id="KW-0853">WD repeat</keyword>
<name>A0AAV5IXP1_9ROSI</name>
<dbReference type="InterPro" id="IPR016024">
    <property type="entry name" value="ARM-type_fold"/>
</dbReference>
<dbReference type="Gene3D" id="1.25.10.10">
    <property type="entry name" value="Leucine-rich Repeat Variant"/>
    <property type="match status" value="1"/>
</dbReference>
<dbReference type="EMBL" id="BPVZ01000025">
    <property type="protein sequence ID" value="GKV06637.1"/>
    <property type="molecule type" value="Genomic_DNA"/>
</dbReference>
<dbReference type="Gene3D" id="3.30.40.10">
    <property type="entry name" value="Zinc/RING finger domain, C3HC4 (zinc finger)"/>
    <property type="match status" value="1"/>
</dbReference>
<dbReference type="InterPro" id="IPR013083">
    <property type="entry name" value="Znf_RING/FYVE/PHD"/>
</dbReference>
<feature type="repeat" description="WD" evidence="6">
    <location>
        <begin position="712"/>
        <end position="745"/>
    </location>
</feature>
<dbReference type="InterPro" id="IPR015943">
    <property type="entry name" value="WD40/YVTN_repeat-like_dom_sf"/>
</dbReference>
<comment type="pathway">
    <text evidence="2">Protein modification; protein ubiquitination.</text>
</comment>
<dbReference type="SUPFAM" id="SSF48371">
    <property type="entry name" value="ARM repeat"/>
    <property type="match status" value="1"/>
</dbReference>
<comment type="catalytic activity">
    <reaction evidence="1">
        <text>S-ubiquitinyl-[E2 ubiquitin-conjugating enzyme]-L-cysteine + [acceptor protein]-L-lysine = [E2 ubiquitin-conjugating enzyme]-L-cysteine + N(6)-ubiquitinyl-[acceptor protein]-L-lysine.</text>
        <dbReference type="EC" id="2.3.2.27"/>
    </reaction>
</comment>
<dbReference type="Pfam" id="PF04564">
    <property type="entry name" value="U-box"/>
    <property type="match status" value="1"/>
</dbReference>
<dbReference type="Pfam" id="PF00400">
    <property type="entry name" value="WD40"/>
    <property type="match status" value="2"/>
</dbReference>
<comment type="caution">
    <text evidence="8">The sequence shown here is derived from an EMBL/GenBank/DDBJ whole genome shotgun (WGS) entry which is preliminary data.</text>
</comment>
<dbReference type="SUPFAM" id="SSF57850">
    <property type="entry name" value="RING/U-box"/>
    <property type="match status" value="1"/>
</dbReference>